<name>A0A7X9X356_9BURK</name>
<keyword evidence="2" id="KW-1185">Reference proteome</keyword>
<reference evidence="1 2" key="1">
    <citation type="submission" date="2020-04" db="EMBL/GenBank/DDBJ databases">
        <title>Paraburkholderia sp. G-4-1-8 isolated from soil.</title>
        <authorList>
            <person name="Dahal R.H."/>
        </authorList>
    </citation>
    <scope>NUCLEOTIDE SEQUENCE [LARGE SCALE GENOMIC DNA]</scope>
    <source>
        <strain evidence="1 2">G-4-1-8</strain>
    </source>
</reference>
<dbReference type="Proteomes" id="UP000583127">
    <property type="component" value="Unassembled WGS sequence"/>
</dbReference>
<dbReference type="AlphaFoldDB" id="A0A7X9X356"/>
<comment type="caution">
    <text evidence="1">The sequence shown here is derived from an EMBL/GenBank/DDBJ whole genome shotgun (WGS) entry which is preliminary data.</text>
</comment>
<protein>
    <submittedName>
        <fullName evidence="1">Uncharacterized protein</fullName>
    </submittedName>
</protein>
<gene>
    <name evidence="1" type="ORF">HHL14_07035</name>
</gene>
<evidence type="ECO:0000313" key="1">
    <source>
        <dbReference type="EMBL" id="NML30584.1"/>
    </source>
</evidence>
<dbReference type="EMBL" id="JABBFZ010000003">
    <property type="protein sequence ID" value="NML30584.1"/>
    <property type="molecule type" value="Genomic_DNA"/>
</dbReference>
<organism evidence="1 2">
    <name type="scientific">Paraburkholderia antibiotica</name>
    <dbReference type="NCBI Taxonomy" id="2728839"/>
    <lineage>
        <taxon>Bacteria</taxon>
        <taxon>Pseudomonadati</taxon>
        <taxon>Pseudomonadota</taxon>
        <taxon>Betaproteobacteria</taxon>
        <taxon>Burkholderiales</taxon>
        <taxon>Burkholderiaceae</taxon>
        <taxon>Paraburkholderia</taxon>
    </lineage>
</organism>
<dbReference type="RefSeq" id="WP_169496877.1">
    <property type="nucleotide sequence ID" value="NZ_JABBFZ010000003.1"/>
</dbReference>
<evidence type="ECO:0000313" key="2">
    <source>
        <dbReference type="Proteomes" id="UP000583127"/>
    </source>
</evidence>
<accession>A0A7X9X356</accession>
<sequence length="217" mass="23795">MREDDWSFVIKLHALFESALGYVVGQRLGPEVAAVVMRPDMNGSKGKVAFARALGVINDGEVRYLDLLSKLRNRCAHGVRQAVEFSLPGYLANVSPNERKQFVHALHGDQTDRPVALAGRTTTAAKFALDNPKIEIWLIAMWMLASLYLLKELEDLVRAKERMLIEASLRRQQPVLNGLFAALRGSPSAAAQLATELLGTSPSACRHSVASPAHVRA</sequence>
<proteinExistence type="predicted"/>